<dbReference type="Gene3D" id="1.20.120.350">
    <property type="entry name" value="Voltage-gated potassium channels. Chain C"/>
    <property type="match status" value="1"/>
</dbReference>
<evidence type="ECO:0000256" key="4">
    <source>
        <dbReference type="ARBA" id="ARBA00022989"/>
    </source>
</evidence>
<keyword evidence="4 9" id="KW-1133">Transmembrane helix</keyword>
<dbReference type="EMBL" id="JAGETV010000001">
    <property type="protein sequence ID" value="MBO1926075.1"/>
    <property type="molecule type" value="Genomic_DNA"/>
</dbReference>
<comment type="subcellular location">
    <subcellularLocation>
        <location evidence="1">Membrane</location>
        <topology evidence="1">Multi-pass membrane protein</topology>
    </subcellularLocation>
</comment>
<dbReference type="InterPro" id="IPR027359">
    <property type="entry name" value="Volt_channel_dom_sf"/>
</dbReference>
<dbReference type="PRINTS" id="PR00169">
    <property type="entry name" value="KCHANNEL"/>
</dbReference>
<evidence type="ECO:0000256" key="1">
    <source>
        <dbReference type="ARBA" id="ARBA00004141"/>
    </source>
</evidence>
<sequence>MNLKVLLGVAGVHKKESDRARSVGRVFEYLVAVAILVVFLQLVLSYTDYPIEYAGLDFILWGVFAAELLVNLFLVQDRSRYLLHNWLSVLIVLVAAPWIPWSGDWALIFRSLRLVLFVRFVSSFFHDVLRLLKRNRFGQILVGFSFLVIGAGGIFSYVEQRPIIDGIWYALVTITTVGYGDVVPLTEEGRIFGAVLIIFGVMFFSLVTANFSAFLIGSDQRKLEREILNYVRQTEKRLAKQSIDNEKHVESIMLHSTQEIDRLTEELHRYRMLEEYLLEMQQKKEVDRTTTMMESSDQPQMEAGQKIERKNVGPSPFSSPHLDALKQIERELFSKPNHRK</sequence>
<feature type="compositionally biased region" description="Basic and acidic residues" evidence="8">
    <location>
        <begin position="323"/>
        <end position="333"/>
    </location>
</feature>
<comment type="caution">
    <text evidence="11">The sequence shown here is derived from an EMBL/GenBank/DDBJ whole genome shotgun (WGS) entry which is preliminary data.</text>
</comment>
<evidence type="ECO:0000256" key="6">
    <source>
        <dbReference type="ARBA" id="ARBA00023136"/>
    </source>
</evidence>
<keyword evidence="5" id="KW-0406">Ion transport</keyword>
<evidence type="ECO:0000256" key="5">
    <source>
        <dbReference type="ARBA" id="ARBA00023065"/>
    </source>
</evidence>
<evidence type="ECO:0000313" key="12">
    <source>
        <dbReference type="Proteomes" id="UP000664835"/>
    </source>
</evidence>
<keyword evidence="6 9" id="KW-0472">Membrane</keyword>
<feature type="transmembrane region" description="Helical" evidence="9">
    <location>
        <begin position="26"/>
        <end position="46"/>
    </location>
</feature>
<organism evidence="11 12">
    <name type="scientific">Thiomicrorhabdus marina</name>
    <dbReference type="NCBI Taxonomy" id="2818442"/>
    <lineage>
        <taxon>Bacteria</taxon>
        <taxon>Pseudomonadati</taxon>
        <taxon>Pseudomonadota</taxon>
        <taxon>Gammaproteobacteria</taxon>
        <taxon>Thiotrichales</taxon>
        <taxon>Piscirickettsiaceae</taxon>
        <taxon>Thiomicrorhabdus</taxon>
    </lineage>
</organism>
<dbReference type="PANTHER" id="PTHR11537:SF254">
    <property type="entry name" value="POTASSIUM VOLTAGE-GATED CHANNEL PROTEIN SHAB"/>
    <property type="match status" value="1"/>
</dbReference>
<dbReference type="RefSeq" id="WP_208146317.1">
    <property type="nucleotide sequence ID" value="NZ_JAGETV010000001.1"/>
</dbReference>
<dbReference type="GO" id="GO:0034220">
    <property type="term" value="P:monoatomic ion transmembrane transport"/>
    <property type="evidence" value="ECO:0007669"/>
    <property type="project" value="UniProtKB-KW"/>
</dbReference>
<protein>
    <submittedName>
        <fullName evidence="11">Potassium channel family protein</fullName>
    </submittedName>
</protein>
<accession>A0ABS3Q183</accession>
<evidence type="ECO:0000256" key="2">
    <source>
        <dbReference type="ARBA" id="ARBA00022448"/>
    </source>
</evidence>
<dbReference type="InterPro" id="IPR013099">
    <property type="entry name" value="K_chnl_dom"/>
</dbReference>
<evidence type="ECO:0000259" key="10">
    <source>
        <dbReference type="Pfam" id="PF07885"/>
    </source>
</evidence>
<keyword evidence="3 9" id="KW-0812">Transmembrane</keyword>
<keyword evidence="12" id="KW-1185">Reference proteome</keyword>
<reference evidence="11 12" key="1">
    <citation type="submission" date="2021-03" db="EMBL/GenBank/DDBJ databases">
        <title>Thiomicrorhabdus sp.nov.,novel sulfur-oxidizing bacteria isolated from coastal sediment.</title>
        <authorList>
            <person name="Liu X."/>
        </authorList>
    </citation>
    <scope>NUCLEOTIDE SEQUENCE [LARGE SCALE GENOMIC DNA]</scope>
    <source>
        <strain evidence="11 12">6S2-11</strain>
    </source>
</reference>
<feature type="transmembrane region" description="Helical" evidence="9">
    <location>
        <begin position="82"/>
        <end position="99"/>
    </location>
</feature>
<evidence type="ECO:0000256" key="3">
    <source>
        <dbReference type="ARBA" id="ARBA00022692"/>
    </source>
</evidence>
<dbReference type="InterPro" id="IPR028325">
    <property type="entry name" value="VG_K_chnl"/>
</dbReference>
<dbReference type="Gene3D" id="1.10.287.70">
    <property type="match status" value="1"/>
</dbReference>
<evidence type="ECO:0000256" key="8">
    <source>
        <dbReference type="SAM" id="MobiDB-lite"/>
    </source>
</evidence>
<evidence type="ECO:0000256" key="9">
    <source>
        <dbReference type="SAM" id="Phobius"/>
    </source>
</evidence>
<feature type="domain" description="Potassium channel" evidence="10">
    <location>
        <begin position="146"/>
        <end position="215"/>
    </location>
</feature>
<dbReference type="PANTHER" id="PTHR11537">
    <property type="entry name" value="VOLTAGE-GATED POTASSIUM CHANNEL"/>
    <property type="match status" value="1"/>
</dbReference>
<name>A0ABS3Q183_9GAMM</name>
<feature type="transmembrane region" description="Helical" evidence="9">
    <location>
        <begin position="191"/>
        <end position="216"/>
    </location>
</feature>
<feature type="region of interest" description="Disordered" evidence="8">
    <location>
        <begin position="293"/>
        <end position="340"/>
    </location>
</feature>
<feature type="transmembrane region" description="Helical" evidence="9">
    <location>
        <begin position="58"/>
        <end position="75"/>
    </location>
</feature>
<proteinExistence type="predicted"/>
<feature type="transmembrane region" description="Helical" evidence="9">
    <location>
        <begin position="137"/>
        <end position="158"/>
    </location>
</feature>
<keyword evidence="2" id="KW-0813">Transport</keyword>
<dbReference type="SUPFAM" id="SSF81324">
    <property type="entry name" value="Voltage-gated potassium channels"/>
    <property type="match status" value="1"/>
</dbReference>
<dbReference type="Pfam" id="PF07885">
    <property type="entry name" value="Ion_trans_2"/>
    <property type="match status" value="1"/>
</dbReference>
<dbReference type="Proteomes" id="UP000664835">
    <property type="component" value="Unassembled WGS sequence"/>
</dbReference>
<keyword evidence="7 11" id="KW-0407">Ion channel</keyword>
<evidence type="ECO:0000256" key="7">
    <source>
        <dbReference type="ARBA" id="ARBA00023303"/>
    </source>
</evidence>
<gene>
    <name evidence="11" type="ORF">J3998_00675</name>
</gene>
<evidence type="ECO:0000313" key="11">
    <source>
        <dbReference type="EMBL" id="MBO1926075.1"/>
    </source>
</evidence>